<gene>
    <name evidence="2" type="ORF">ACFO3S_04120</name>
</gene>
<accession>A0ABV9F9A8</accession>
<keyword evidence="3" id="KW-1185">Reference proteome</keyword>
<dbReference type="Proteomes" id="UP001596028">
    <property type="component" value="Unassembled WGS sequence"/>
</dbReference>
<proteinExistence type="predicted"/>
<evidence type="ECO:0000256" key="1">
    <source>
        <dbReference type="SAM" id="Phobius"/>
    </source>
</evidence>
<organism evidence="2 3">
    <name type="scientific">Cohnella hongkongensis</name>
    <dbReference type="NCBI Taxonomy" id="178337"/>
    <lineage>
        <taxon>Bacteria</taxon>
        <taxon>Bacillati</taxon>
        <taxon>Bacillota</taxon>
        <taxon>Bacilli</taxon>
        <taxon>Bacillales</taxon>
        <taxon>Paenibacillaceae</taxon>
        <taxon>Cohnella</taxon>
    </lineage>
</organism>
<dbReference type="RefSeq" id="WP_378092571.1">
    <property type="nucleotide sequence ID" value="NZ_JBHSEP010000002.1"/>
</dbReference>
<name>A0ABV9F9A8_9BACL</name>
<dbReference type="EMBL" id="JBHSEP010000002">
    <property type="protein sequence ID" value="MFC4597412.1"/>
    <property type="molecule type" value="Genomic_DNA"/>
</dbReference>
<evidence type="ECO:0000313" key="2">
    <source>
        <dbReference type="EMBL" id="MFC4597412.1"/>
    </source>
</evidence>
<feature type="transmembrane region" description="Helical" evidence="1">
    <location>
        <begin position="66"/>
        <end position="88"/>
    </location>
</feature>
<comment type="caution">
    <text evidence="2">The sequence shown here is derived from an EMBL/GenBank/DDBJ whole genome shotgun (WGS) entry which is preliminary data.</text>
</comment>
<feature type="transmembrane region" description="Helical" evidence="1">
    <location>
        <begin position="152"/>
        <end position="169"/>
    </location>
</feature>
<sequence>MEVKQAIKGLAVVALLGGIARICMAPSAYIWGHNSMPELISGFVACVLMGVGIVGIYLYQAPRSGLIGLLATLILCVSAALTAALVWNNMLGLLPEDHDYISALLPVNSALALIGQVAFAITAIRARVYPIWCLILFILYPGIYFLPVVSDLGSVAWGLCYVAFAIYVLQERARKAY</sequence>
<keyword evidence="1" id="KW-1133">Transmembrane helix</keyword>
<feature type="transmembrane region" description="Helical" evidence="1">
    <location>
        <begin position="100"/>
        <end position="121"/>
    </location>
</feature>
<keyword evidence="1" id="KW-0812">Transmembrane</keyword>
<protein>
    <submittedName>
        <fullName evidence="2">Uncharacterized protein</fullName>
    </submittedName>
</protein>
<evidence type="ECO:0000313" key="3">
    <source>
        <dbReference type="Proteomes" id="UP001596028"/>
    </source>
</evidence>
<feature type="transmembrane region" description="Helical" evidence="1">
    <location>
        <begin position="39"/>
        <end position="59"/>
    </location>
</feature>
<feature type="transmembrane region" description="Helical" evidence="1">
    <location>
        <begin position="128"/>
        <end position="146"/>
    </location>
</feature>
<reference evidence="3" key="1">
    <citation type="journal article" date="2019" name="Int. J. Syst. Evol. Microbiol.">
        <title>The Global Catalogue of Microorganisms (GCM) 10K type strain sequencing project: providing services to taxonomists for standard genome sequencing and annotation.</title>
        <authorList>
            <consortium name="The Broad Institute Genomics Platform"/>
            <consortium name="The Broad Institute Genome Sequencing Center for Infectious Disease"/>
            <person name="Wu L."/>
            <person name="Ma J."/>
        </authorList>
    </citation>
    <scope>NUCLEOTIDE SEQUENCE [LARGE SCALE GENOMIC DNA]</scope>
    <source>
        <strain evidence="3">CCUG 49571</strain>
    </source>
</reference>
<keyword evidence="1" id="KW-0472">Membrane</keyword>
<feature type="transmembrane region" description="Helical" evidence="1">
    <location>
        <begin position="12"/>
        <end position="33"/>
    </location>
</feature>